<protein>
    <submittedName>
        <fullName evidence="1">Uncharacterized protein</fullName>
    </submittedName>
</protein>
<evidence type="ECO:0000313" key="1">
    <source>
        <dbReference type="EMBL" id="XCO75338.1"/>
    </source>
</evidence>
<dbReference type="AlphaFoldDB" id="A0AAU8MS18"/>
<gene>
    <name evidence="1" type="ORF">ABU614_00635</name>
</gene>
<proteinExistence type="predicted"/>
<accession>A0AAU8MS18</accession>
<dbReference type="EMBL" id="CP159925">
    <property type="protein sequence ID" value="XCO75338.1"/>
    <property type="molecule type" value="Genomic_DNA"/>
</dbReference>
<organism evidence="1">
    <name type="scientific">Lysobacter firmicutimachus</name>
    <dbReference type="NCBI Taxonomy" id="1792846"/>
    <lineage>
        <taxon>Bacteria</taxon>
        <taxon>Pseudomonadati</taxon>
        <taxon>Pseudomonadota</taxon>
        <taxon>Gammaproteobacteria</taxon>
        <taxon>Lysobacterales</taxon>
        <taxon>Lysobacteraceae</taxon>
        <taxon>Lysobacter</taxon>
    </lineage>
</organism>
<name>A0AAU8MS18_9GAMM</name>
<sequence length="178" mass="19515">MPETALTDPFNCISSDKSAMNVHLMVDAASIDAGTSRAARGRLHISLGGADFQSSDWSDFVVVVLGWWLRAVYNLTGGDRKREIVNFMDGPYSVEIEKEADGILRFRALTGDGRRNVVVEAVRDAASFACDLLKTTKAVVTACKENGWTSLDLDELQSAVGALERALSMHQFFDDRPK</sequence>
<dbReference type="RefSeq" id="WP_363798249.1">
    <property type="nucleotide sequence ID" value="NZ_CP159925.1"/>
</dbReference>
<reference evidence="1" key="1">
    <citation type="submission" date="2024-06" db="EMBL/GenBank/DDBJ databases">
        <authorList>
            <person name="Li S."/>
        </authorList>
    </citation>
    <scope>NUCLEOTIDE SEQUENCE</scope>
    <source>
        <strain evidence="1">SR10</strain>
    </source>
</reference>